<accession>A0AAV5SJ32</accession>
<dbReference type="Gene3D" id="1.10.225.10">
    <property type="entry name" value="Saposin-like"/>
    <property type="match status" value="1"/>
</dbReference>
<feature type="signal peptide" evidence="2">
    <location>
        <begin position="1"/>
        <end position="17"/>
    </location>
</feature>
<dbReference type="InterPro" id="IPR011001">
    <property type="entry name" value="Saposin-like"/>
</dbReference>
<dbReference type="EMBL" id="BTSX01000002">
    <property type="protein sequence ID" value="GMS83281.1"/>
    <property type="molecule type" value="Genomic_DNA"/>
</dbReference>
<gene>
    <name evidence="4" type="ORF">PENTCL1PPCAC_5456</name>
</gene>
<protein>
    <recommendedName>
        <fullName evidence="3">Saposin B-type domain-containing protein</fullName>
    </recommendedName>
</protein>
<evidence type="ECO:0000259" key="3">
    <source>
        <dbReference type="PROSITE" id="PS50015"/>
    </source>
</evidence>
<dbReference type="SMART" id="SM00741">
    <property type="entry name" value="SapB"/>
    <property type="match status" value="1"/>
</dbReference>
<evidence type="ECO:0000313" key="4">
    <source>
        <dbReference type="EMBL" id="GMS83281.1"/>
    </source>
</evidence>
<proteinExistence type="predicted"/>
<evidence type="ECO:0000256" key="1">
    <source>
        <dbReference type="ARBA" id="ARBA00023157"/>
    </source>
</evidence>
<keyword evidence="5" id="KW-1185">Reference proteome</keyword>
<organism evidence="4 5">
    <name type="scientific">Pristionchus entomophagus</name>
    <dbReference type="NCBI Taxonomy" id="358040"/>
    <lineage>
        <taxon>Eukaryota</taxon>
        <taxon>Metazoa</taxon>
        <taxon>Ecdysozoa</taxon>
        <taxon>Nematoda</taxon>
        <taxon>Chromadorea</taxon>
        <taxon>Rhabditida</taxon>
        <taxon>Rhabditina</taxon>
        <taxon>Diplogasteromorpha</taxon>
        <taxon>Diplogasteroidea</taxon>
        <taxon>Neodiplogasteridae</taxon>
        <taxon>Pristionchus</taxon>
    </lineage>
</organism>
<evidence type="ECO:0000313" key="5">
    <source>
        <dbReference type="Proteomes" id="UP001432027"/>
    </source>
</evidence>
<name>A0AAV5SJ32_9BILA</name>
<dbReference type="AlphaFoldDB" id="A0AAV5SJ32"/>
<dbReference type="InterPro" id="IPR008139">
    <property type="entry name" value="SaposinB_dom"/>
</dbReference>
<feature type="chain" id="PRO_5043686149" description="Saposin B-type domain-containing protein" evidence="2">
    <location>
        <begin position="18"/>
        <end position="103"/>
    </location>
</feature>
<comment type="caution">
    <text evidence="4">The sequence shown here is derived from an EMBL/GenBank/DDBJ whole genome shotgun (WGS) entry which is preliminary data.</text>
</comment>
<dbReference type="Proteomes" id="UP001432027">
    <property type="component" value="Unassembled WGS sequence"/>
</dbReference>
<dbReference type="PROSITE" id="PS50015">
    <property type="entry name" value="SAP_B"/>
    <property type="match status" value="1"/>
</dbReference>
<keyword evidence="1" id="KW-1015">Disulfide bond</keyword>
<keyword evidence="2" id="KW-0732">Signal</keyword>
<evidence type="ECO:0000256" key="2">
    <source>
        <dbReference type="SAM" id="SignalP"/>
    </source>
</evidence>
<reference evidence="4" key="1">
    <citation type="submission" date="2023-10" db="EMBL/GenBank/DDBJ databases">
        <title>Genome assembly of Pristionchus species.</title>
        <authorList>
            <person name="Yoshida K."/>
            <person name="Sommer R.J."/>
        </authorList>
    </citation>
    <scope>NUCLEOTIDE SEQUENCE</scope>
    <source>
        <strain evidence="4">RS0144</strain>
    </source>
</reference>
<feature type="domain" description="Saposin B-type" evidence="3">
    <location>
        <begin position="26"/>
        <end position="103"/>
    </location>
</feature>
<dbReference type="SUPFAM" id="SSF47862">
    <property type="entry name" value="Saposin"/>
    <property type="match status" value="1"/>
</dbReference>
<sequence>MLRSTILLALVAAAALALPVQQAAQSVFVCPLCQGFVHQYEQKYFDRIDEFKATLDDKCLAFWGPTFAQICVNAFNNKMDEVKEQLEKKYSPLNVCQALALCK</sequence>